<feature type="compositionally biased region" description="Basic and acidic residues" evidence="6">
    <location>
        <begin position="436"/>
        <end position="445"/>
    </location>
</feature>
<protein>
    <submittedName>
        <fullName evidence="8">DNA_mis_repair domain-containing protein</fullName>
    </submittedName>
</protein>
<dbReference type="InterPro" id="IPR002099">
    <property type="entry name" value="MutL/Mlh/PMS"/>
</dbReference>
<dbReference type="Pfam" id="PF16413">
    <property type="entry name" value="Mlh1_C"/>
    <property type="match status" value="1"/>
</dbReference>
<sequence>MVQIQRLPQDVVNRMAAGEVLARPYNAIKELVENSLDAGATEIQVHMQNAGLKLLQVSDNGKGIERDDFDLVCERFATSKLQKFEDLMHMQTYGFRGEALASLSHVAKVNIVSKREDGKCAYQADYLDGKMLATTKPAAGKNGTCITATDLFYNLPVRRNKMVTHGEEAKMVYDTLLRFAIHRPDVSFALRQAQSNDFRTKGDGNLRDVVSNLLGREIADNLIPLALDSTRLKFEFSGNFSKPIAAATAKAALNRKTTRSFFSVFINGRSVRCEILKHPLDEVLQNRSLICQFCSVHLKIDETRIDVNVHPTKSSVIFLEKEAIIDEIRAYFEKVVNEIFGFAAKETDKNETQENLDENTSFSFSQIPIISSQSIKSIETFRRPSTSSDTSFKIGWNSGKNEKKRVDYMEVRTDSRERKLDEFIVRCPTTPSTNSEVRKRPRVEESIEDIGSMGDMDPEEEDQRRPGGTELDQVSMVSVASTMDGGANESQDLGEDAGELMESTTAHRDFEFESLEFLRRQIVNESSLSLRNLFKTCIFVGSIDPQTILVQFGTSLYQIDFAAVLREFFYQISIFSFGNYGSYRLEEDPPAIQELLELLGELSASDENYAAFEVFAGAEKRKEAEAMLAEHAELLNDYFAIKLEWSDENLGEKKLILTGIPSLVHYYVPQLEKLPFLIAELVLEVDYDDEKSCFESICRALGRLFSLHTGFVTADKLVSKFSTMRWKPMVKHILFPLVKRKLIPPESFKQQNVIKQLADAHDLYKVFERCGA</sequence>
<accession>A0A8R1DFV2</accession>
<keyword evidence="3" id="KW-0227">DNA damage</keyword>
<dbReference type="PANTHER" id="PTHR10073:SF12">
    <property type="entry name" value="DNA MISMATCH REPAIR PROTEIN MLH1"/>
    <property type="match status" value="1"/>
</dbReference>
<dbReference type="Proteomes" id="UP000005237">
    <property type="component" value="Unassembled WGS sequence"/>
</dbReference>
<dbReference type="FunFam" id="3.30.230.10:FF:000164">
    <property type="entry name" value="MLH (MutL Homolog) family"/>
    <property type="match status" value="1"/>
</dbReference>
<dbReference type="Gene3D" id="3.30.565.10">
    <property type="entry name" value="Histidine kinase-like ATPase, C-terminal domain"/>
    <property type="match status" value="1"/>
</dbReference>
<evidence type="ECO:0000256" key="5">
    <source>
        <dbReference type="ARBA" id="ARBA00023242"/>
    </source>
</evidence>
<dbReference type="AlphaFoldDB" id="A0A8R1DFV2"/>
<dbReference type="GO" id="GO:0030983">
    <property type="term" value="F:mismatched DNA binding"/>
    <property type="evidence" value="ECO:0007669"/>
    <property type="project" value="InterPro"/>
</dbReference>
<dbReference type="SUPFAM" id="SSF54211">
    <property type="entry name" value="Ribosomal protein S5 domain 2-like"/>
    <property type="match status" value="1"/>
</dbReference>
<dbReference type="SUPFAM" id="SSF55874">
    <property type="entry name" value="ATPase domain of HSP90 chaperone/DNA topoisomerase II/histidine kinase"/>
    <property type="match status" value="1"/>
</dbReference>
<feature type="region of interest" description="Disordered" evidence="6">
    <location>
        <begin position="428"/>
        <end position="473"/>
    </location>
</feature>
<comment type="similarity">
    <text evidence="2">Belongs to the DNA mismatch repair MutL/HexB family.</text>
</comment>
<reference evidence="9" key="1">
    <citation type="submission" date="2010-08" db="EMBL/GenBank/DDBJ databases">
        <authorList>
            <consortium name="Caenorhabditis japonica Sequencing Consortium"/>
            <person name="Wilson R.K."/>
        </authorList>
    </citation>
    <scope>NUCLEOTIDE SEQUENCE [LARGE SCALE GENOMIC DNA]</scope>
    <source>
        <strain evidence="9">DF5081</strain>
    </source>
</reference>
<dbReference type="GO" id="GO:0032389">
    <property type="term" value="C:MutLalpha complex"/>
    <property type="evidence" value="ECO:0007669"/>
    <property type="project" value="TreeGrafter"/>
</dbReference>
<evidence type="ECO:0000313" key="9">
    <source>
        <dbReference type="Proteomes" id="UP000005237"/>
    </source>
</evidence>
<evidence type="ECO:0000256" key="3">
    <source>
        <dbReference type="ARBA" id="ARBA00022763"/>
    </source>
</evidence>
<dbReference type="InterPro" id="IPR036890">
    <property type="entry name" value="HATPase_C_sf"/>
</dbReference>
<dbReference type="EnsemblMetazoa" id="CJA00930.1">
    <property type="protein sequence ID" value="CJA00930.1"/>
    <property type="gene ID" value="WBGene00120134"/>
</dbReference>
<reference evidence="8" key="2">
    <citation type="submission" date="2022-06" db="UniProtKB">
        <authorList>
            <consortium name="EnsemblMetazoa"/>
        </authorList>
    </citation>
    <scope>IDENTIFICATION</scope>
    <source>
        <strain evidence="8">DF5081</strain>
    </source>
</reference>
<dbReference type="PANTHER" id="PTHR10073">
    <property type="entry name" value="DNA MISMATCH REPAIR PROTEIN MLH, PMS, MUTL"/>
    <property type="match status" value="1"/>
</dbReference>
<dbReference type="GO" id="GO:0016887">
    <property type="term" value="F:ATP hydrolysis activity"/>
    <property type="evidence" value="ECO:0007669"/>
    <property type="project" value="InterPro"/>
</dbReference>
<keyword evidence="9" id="KW-1185">Reference proteome</keyword>
<dbReference type="FunFam" id="3.30.565.10:FF:000079">
    <property type="entry name" value="DNA mismatch repair protein MLH"/>
    <property type="match status" value="1"/>
</dbReference>
<dbReference type="GO" id="GO:0140664">
    <property type="term" value="F:ATP-dependent DNA damage sensor activity"/>
    <property type="evidence" value="ECO:0007669"/>
    <property type="project" value="InterPro"/>
</dbReference>
<dbReference type="Pfam" id="PF01119">
    <property type="entry name" value="DNA_mis_repair"/>
    <property type="match status" value="1"/>
</dbReference>
<evidence type="ECO:0000256" key="6">
    <source>
        <dbReference type="SAM" id="MobiDB-lite"/>
    </source>
</evidence>
<evidence type="ECO:0000259" key="7">
    <source>
        <dbReference type="SMART" id="SM01340"/>
    </source>
</evidence>
<dbReference type="SMART" id="SM01340">
    <property type="entry name" value="DNA_mis_repair"/>
    <property type="match status" value="1"/>
</dbReference>
<evidence type="ECO:0000256" key="4">
    <source>
        <dbReference type="ARBA" id="ARBA00023204"/>
    </source>
</evidence>
<dbReference type="GO" id="GO:0006298">
    <property type="term" value="P:mismatch repair"/>
    <property type="evidence" value="ECO:0007669"/>
    <property type="project" value="InterPro"/>
</dbReference>
<dbReference type="OMA" id="ANYHVKK"/>
<dbReference type="CDD" id="cd00782">
    <property type="entry name" value="MutL_Trans"/>
    <property type="match status" value="1"/>
</dbReference>
<feature type="domain" description="DNA mismatch repair protein S5" evidence="7">
    <location>
        <begin position="210"/>
        <end position="337"/>
    </location>
</feature>
<dbReference type="InterPro" id="IPR020568">
    <property type="entry name" value="Ribosomal_Su5_D2-typ_SF"/>
</dbReference>
<evidence type="ECO:0000256" key="2">
    <source>
        <dbReference type="ARBA" id="ARBA00006082"/>
    </source>
</evidence>
<dbReference type="CDD" id="cd16926">
    <property type="entry name" value="HATPase_MutL-MLH-PMS-like"/>
    <property type="match status" value="1"/>
</dbReference>
<proteinExistence type="inferred from homology"/>
<keyword evidence="4" id="KW-0234">DNA repair</keyword>
<dbReference type="InterPro" id="IPR038973">
    <property type="entry name" value="MutL/Mlh/Pms-like"/>
</dbReference>
<dbReference type="Pfam" id="PF13589">
    <property type="entry name" value="HATPase_c_3"/>
    <property type="match status" value="1"/>
</dbReference>
<evidence type="ECO:0000313" key="8">
    <source>
        <dbReference type="EnsemblMetazoa" id="CJA00930.1"/>
    </source>
</evidence>
<dbReference type="InterPro" id="IPR013507">
    <property type="entry name" value="DNA_mismatch_S5_2-like"/>
</dbReference>
<dbReference type="InterPro" id="IPR014762">
    <property type="entry name" value="DNA_mismatch_repair_CS"/>
</dbReference>
<dbReference type="NCBIfam" id="TIGR00585">
    <property type="entry name" value="mutl"/>
    <property type="match status" value="1"/>
</dbReference>
<dbReference type="InterPro" id="IPR014721">
    <property type="entry name" value="Ribsml_uS5_D2-typ_fold_subgr"/>
</dbReference>
<organism evidence="8 9">
    <name type="scientific">Caenorhabditis japonica</name>
    <dbReference type="NCBI Taxonomy" id="281687"/>
    <lineage>
        <taxon>Eukaryota</taxon>
        <taxon>Metazoa</taxon>
        <taxon>Ecdysozoa</taxon>
        <taxon>Nematoda</taxon>
        <taxon>Chromadorea</taxon>
        <taxon>Rhabditida</taxon>
        <taxon>Rhabditina</taxon>
        <taxon>Rhabditomorpha</taxon>
        <taxon>Rhabditoidea</taxon>
        <taxon>Rhabditidae</taxon>
        <taxon>Peloderinae</taxon>
        <taxon>Caenorhabditis</taxon>
    </lineage>
</organism>
<dbReference type="InterPro" id="IPR032189">
    <property type="entry name" value="Mlh1_C"/>
</dbReference>
<name>A0A8R1DFV2_CAEJA</name>
<keyword evidence="5" id="KW-0539">Nucleus</keyword>
<evidence type="ECO:0000256" key="1">
    <source>
        <dbReference type="ARBA" id="ARBA00004123"/>
    </source>
</evidence>
<dbReference type="PROSITE" id="PS00058">
    <property type="entry name" value="DNA_MISMATCH_REPAIR_1"/>
    <property type="match status" value="1"/>
</dbReference>
<comment type="subcellular location">
    <subcellularLocation>
        <location evidence="1">Nucleus</location>
    </subcellularLocation>
</comment>
<dbReference type="GO" id="GO:0005524">
    <property type="term" value="F:ATP binding"/>
    <property type="evidence" value="ECO:0007669"/>
    <property type="project" value="InterPro"/>
</dbReference>
<dbReference type="Gene3D" id="3.30.230.10">
    <property type="match status" value="1"/>
</dbReference>